<organism evidence="8 9">
    <name type="scientific">Janibacter indicus</name>
    <dbReference type="NCBI Taxonomy" id="857417"/>
    <lineage>
        <taxon>Bacteria</taxon>
        <taxon>Bacillati</taxon>
        <taxon>Actinomycetota</taxon>
        <taxon>Actinomycetes</taxon>
        <taxon>Micrococcales</taxon>
        <taxon>Intrasporangiaceae</taxon>
        <taxon>Janibacter</taxon>
    </lineage>
</organism>
<dbReference type="AlphaFoldDB" id="A0A1W2DH31"/>
<keyword evidence="4 7" id="KW-0812">Transmembrane</keyword>
<proteinExistence type="inferred from homology"/>
<dbReference type="InterPro" id="IPR051539">
    <property type="entry name" value="T4SS-coupling_protein"/>
</dbReference>
<evidence type="ECO:0000256" key="1">
    <source>
        <dbReference type="ARBA" id="ARBA00004651"/>
    </source>
</evidence>
<evidence type="ECO:0000256" key="3">
    <source>
        <dbReference type="ARBA" id="ARBA00022475"/>
    </source>
</evidence>
<dbReference type="CDD" id="cd01127">
    <property type="entry name" value="TrwB_TraG_TraD_VirD4"/>
    <property type="match status" value="1"/>
</dbReference>
<accession>A0A1W2DH31</accession>
<keyword evidence="3" id="KW-1003">Cell membrane</keyword>
<dbReference type="PANTHER" id="PTHR37937:SF1">
    <property type="entry name" value="CONJUGATIVE TRANSFER: DNA TRANSPORT"/>
    <property type="match status" value="1"/>
</dbReference>
<dbReference type="InterPro" id="IPR027417">
    <property type="entry name" value="P-loop_NTPase"/>
</dbReference>
<dbReference type="PANTHER" id="PTHR37937">
    <property type="entry name" value="CONJUGATIVE TRANSFER: DNA TRANSPORT"/>
    <property type="match status" value="1"/>
</dbReference>
<evidence type="ECO:0000256" key="5">
    <source>
        <dbReference type="ARBA" id="ARBA00022989"/>
    </source>
</evidence>
<sequence length="592" mass="62156">MSGQRQTGSMGDELTNAAVVALIGAFGFALVLRAAGSVAAFLTGTPQPQAGFASGLGVLFNPADPATALDAEGLSPVAYWSITGLMLTGLALAVAWVWVRLRRHSRRVETDPRRLAGTATAHEVAQTASAKALLKRASTLRPSLSDPDAFDVGYLLGRSRGKQVWASVEDSILLIGPPRSGKGLHVVINAILDAPGAVVTTSTRPDNLTATLRARERDGRPVAVFDPQHLAEGVPAGMRWSPIRGCHDPLTAMIRATGLASATGLSSGGVESGGFWEGKTRTALQALLHAAALDHRPPAELFRWTLDPTAAAEAVAILTNTTQAATGWADSLGAMIDSDPKTRDSIWQGVALALGALADPRVLDAVSPRAGEDFDPETFIRQRGTLYLLATGVGAGASAALVAAFVEDLIETARRMSARSPGARLDPPLLLALDEIGNLAPLPSLPTLMAEGGGTGITTLPVLQSLAQAREKWSDNAAGAIWDASIVKVILGGASNSRDLQDLSTLIGERDEYTDSVTLGDHGTRSNQRSIRRVPILPPDRIRTLPFGTGVALLRSAPPIITDLRPWPSRPDAAQLRADRAEAEKLLHRPGS</sequence>
<dbReference type="GO" id="GO:0005886">
    <property type="term" value="C:plasma membrane"/>
    <property type="evidence" value="ECO:0007669"/>
    <property type="project" value="UniProtKB-SubCell"/>
</dbReference>
<dbReference type="InterPro" id="IPR003688">
    <property type="entry name" value="TraG/VirD4"/>
</dbReference>
<protein>
    <submittedName>
        <fullName evidence="8">Type IV secretory system Conjugative DNA transfer</fullName>
    </submittedName>
</protein>
<name>A0A1W2DH31_9MICO</name>
<feature type="transmembrane region" description="Helical" evidence="7">
    <location>
        <begin position="77"/>
        <end position="99"/>
    </location>
</feature>
<dbReference type="EMBL" id="FWXN01000021">
    <property type="protein sequence ID" value="SMC96757.1"/>
    <property type="molecule type" value="Genomic_DNA"/>
</dbReference>
<keyword evidence="5 7" id="KW-1133">Transmembrane helix</keyword>
<reference evidence="8 9" key="1">
    <citation type="submission" date="2017-04" db="EMBL/GenBank/DDBJ databases">
        <authorList>
            <person name="Afonso C.L."/>
            <person name="Miller P.J."/>
            <person name="Scott M.A."/>
            <person name="Spackman E."/>
            <person name="Goraichik I."/>
            <person name="Dimitrov K.M."/>
            <person name="Suarez D.L."/>
            <person name="Swayne D.E."/>
        </authorList>
    </citation>
    <scope>NUCLEOTIDE SEQUENCE [LARGE SCALE GENOMIC DNA]</scope>
    <source>
        <strain evidence="8 9">CGMCC 1.12511</strain>
    </source>
</reference>
<evidence type="ECO:0000313" key="8">
    <source>
        <dbReference type="EMBL" id="SMC96757.1"/>
    </source>
</evidence>
<dbReference type="SUPFAM" id="SSF52540">
    <property type="entry name" value="P-loop containing nucleoside triphosphate hydrolases"/>
    <property type="match status" value="1"/>
</dbReference>
<evidence type="ECO:0000256" key="4">
    <source>
        <dbReference type="ARBA" id="ARBA00022692"/>
    </source>
</evidence>
<dbReference type="OrthoDB" id="226701at2"/>
<comment type="subcellular location">
    <subcellularLocation>
        <location evidence="1">Cell membrane</location>
        <topology evidence="1">Multi-pass membrane protein</topology>
    </subcellularLocation>
</comment>
<gene>
    <name evidence="8" type="ORF">SAMN06296429_1216</name>
</gene>
<dbReference type="Proteomes" id="UP000192634">
    <property type="component" value="Unassembled WGS sequence"/>
</dbReference>
<evidence type="ECO:0000256" key="6">
    <source>
        <dbReference type="ARBA" id="ARBA00023136"/>
    </source>
</evidence>
<evidence type="ECO:0000256" key="2">
    <source>
        <dbReference type="ARBA" id="ARBA00008806"/>
    </source>
</evidence>
<dbReference type="Pfam" id="PF02534">
    <property type="entry name" value="T4SS-DNA_transf"/>
    <property type="match status" value="1"/>
</dbReference>
<feature type="transmembrane region" description="Helical" evidence="7">
    <location>
        <begin position="20"/>
        <end position="42"/>
    </location>
</feature>
<comment type="similarity">
    <text evidence="2">Belongs to the VirD4/TraG family.</text>
</comment>
<evidence type="ECO:0000313" key="9">
    <source>
        <dbReference type="Proteomes" id="UP000192634"/>
    </source>
</evidence>
<feature type="transmembrane region" description="Helical" evidence="7">
    <location>
        <begin position="386"/>
        <end position="406"/>
    </location>
</feature>
<dbReference type="Gene3D" id="3.40.50.300">
    <property type="entry name" value="P-loop containing nucleotide triphosphate hydrolases"/>
    <property type="match status" value="1"/>
</dbReference>
<keyword evidence="6 7" id="KW-0472">Membrane</keyword>
<evidence type="ECO:0000256" key="7">
    <source>
        <dbReference type="SAM" id="Phobius"/>
    </source>
</evidence>